<feature type="transmembrane region" description="Helical" evidence="9">
    <location>
        <begin position="326"/>
        <end position="347"/>
    </location>
</feature>
<evidence type="ECO:0000259" key="10">
    <source>
        <dbReference type="Pfam" id="PF01061"/>
    </source>
</evidence>
<keyword evidence="6 9" id="KW-1133">Transmembrane helix</keyword>
<evidence type="ECO:0000256" key="1">
    <source>
        <dbReference type="ARBA" id="ARBA00004651"/>
    </source>
</evidence>
<evidence type="ECO:0000256" key="8">
    <source>
        <dbReference type="ARBA" id="ARBA00023136"/>
    </source>
</evidence>
<organism evidence="11 12">
    <name type="scientific">Falsiroseomonas oleicola</name>
    <dbReference type="NCBI Taxonomy" id="2801474"/>
    <lineage>
        <taxon>Bacteria</taxon>
        <taxon>Pseudomonadati</taxon>
        <taxon>Pseudomonadota</taxon>
        <taxon>Alphaproteobacteria</taxon>
        <taxon>Acetobacterales</taxon>
        <taxon>Roseomonadaceae</taxon>
        <taxon>Falsiroseomonas</taxon>
    </lineage>
</organism>
<feature type="domain" description="ABC-2 type transporter transmembrane" evidence="10">
    <location>
        <begin position="309"/>
        <end position="515"/>
    </location>
</feature>
<evidence type="ECO:0000256" key="7">
    <source>
        <dbReference type="ARBA" id="ARBA00023047"/>
    </source>
</evidence>
<comment type="subcellular location">
    <subcellularLocation>
        <location evidence="1">Cell membrane</location>
        <topology evidence="1">Multi-pass membrane protein</topology>
    </subcellularLocation>
</comment>
<feature type="transmembrane region" description="Helical" evidence="9">
    <location>
        <begin position="414"/>
        <end position="433"/>
    </location>
</feature>
<keyword evidence="12" id="KW-1185">Reference proteome</keyword>
<gene>
    <name evidence="11" type="ORF">JJQ90_24840</name>
</gene>
<evidence type="ECO:0000256" key="9">
    <source>
        <dbReference type="SAM" id="Phobius"/>
    </source>
</evidence>
<dbReference type="PANTHER" id="PTHR30413">
    <property type="entry name" value="INNER MEMBRANE TRANSPORT PERMEASE"/>
    <property type="match status" value="1"/>
</dbReference>
<keyword evidence="4" id="KW-1003">Cell membrane</keyword>
<evidence type="ECO:0000313" key="11">
    <source>
        <dbReference type="EMBL" id="MBU8546970.1"/>
    </source>
</evidence>
<comment type="caution">
    <text evidence="11">The sequence shown here is derived from an EMBL/GenBank/DDBJ whole genome shotgun (WGS) entry which is preliminary data.</text>
</comment>
<dbReference type="PANTHER" id="PTHR30413:SF10">
    <property type="entry name" value="CAPSULE POLYSACCHARIDE EXPORT INNER-MEMBRANE PROTEIN CTRC"/>
    <property type="match status" value="1"/>
</dbReference>
<evidence type="ECO:0000256" key="4">
    <source>
        <dbReference type="ARBA" id="ARBA00022475"/>
    </source>
</evidence>
<sequence length="555" mass="59172">MEQNARQPSQLAAIAAAIEAGLPAQAAALFERWRDPPVAKALVACLLLDQRATLPTLLTAPALDRAGLAAALGELGLAPGGTGPDLIAALLGAAQDPAAEVPRVHFASLVLVAGRHRLAEALLLPAWQGGASSAMVARALSGTWMLLGREAQALEAARIAAEAAPQQPELLEHLAGLLLRAGQPGPALLAAGRAIGASAESHQGWRLASSGLLELGETAEAISAANRAARLSGLHRPHAEQIRTAHAAERPMAQAAERPLIQLPQVPQPEPAFRAAPQPGWARVPADLQPPPPPPLGRAIACRARIIDALMLRETRTMFSSSRLGYAWALFEPLSHVLLLSAVFLFLGHDSRPPIGDSMLTFYMTGVLSFLFFAHLTERAMDLPATNRSLLLVPAVGLFDVLAAKSVLSAVTDLVIAALTFALLIAFGVGHLPTDPASMIACYLVLFLLAFGIACVNMVLSSYSSAWDKLWPSFLRLQYFTCGVFYHPLDMPEDIRSLILLNPLVHVTEWMRQAYYGGYESPFLDVSYLLQWTIGSLIAGTALFAATARQMRRPA</sequence>
<feature type="transmembrane region" description="Helical" evidence="9">
    <location>
        <begin position="359"/>
        <end position="377"/>
    </location>
</feature>
<dbReference type="EMBL" id="JAERQM010000010">
    <property type="protein sequence ID" value="MBU8546970.1"/>
    <property type="molecule type" value="Genomic_DNA"/>
</dbReference>
<keyword evidence="7" id="KW-0762">Sugar transport</keyword>
<comment type="similarity">
    <text evidence="2">Belongs to the ABC-2 integral membrane protein family.</text>
</comment>
<evidence type="ECO:0000256" key="5">
    <source>
        <dbReference type="ARBA" id="ARBA00022692"/>
    </source>
</evidence>
<dbReference type="InterPro" id="IPR013525">
    <property type="entry name" value="ABC2_TM"/>
</dbReference>
<dbReference type="RefSeq" id="WP_216878985.1">
    <property type="nucleotide sequence ID" value="NZ_JAERQM010000010.1"/>
</dbReference>
<evidence type="ECO:0000256" key="6">
    <source>
        <dbReference type="ARBA" id="ARBA00022989"/>
    </source>
</evidence>
<evidence type="ECO:0000256" key="2">
    <source>
        <dbReference type="ARBA" id="ARBA00007783"/>
    </source>
</evidence>
<evidence type="ECO:0000313" key="12">
    <source>
        <dbReference type="Proteomes" id="UP000689967"/>
    </source>
</evidence>
<keyword evidence="5 9" id="KW-0812">Transmembrane</keyword>
<dbReference type="Proteomes" id="UP000689967">
    <property type="component" value="Unassembled WGS sequence"/>
</dbReference>
<feature type="transmembrane region" description="Helical" evidence="9">
    <location>
        <begin position="389"/>
        <end position="408"/>
    </location>
</feature>
<keyword evidence="8 9" id="KW-0472">Membrane</keyword>
<name>A0ABS6HI89_9PROT</name>
<keyword evidence="3" id="KW-0813">Transport</keyword>
<proteinExistence type="inferred from homology"/>
<accession>A0ABS6HI89</accession>
<protein>
    <submittedName>
        <fullName evidence="11">ABC transporter permease</fullName>
    </submittedName>
</protein>
<dbReference type="Pfam" id="PF01061">
    <property type="entry name" value="ABC2_membrane"/>
    <property type="match status" value="1"/>
</dbReference>
<evidence type="ECO:0000256" key="3">
    <source>
        <dbReference type="ARBA" id="ARBA00022448"/>
    </source>
</evidence>
<feature type="transmembrane region" description="Helical" evidence="9">
    <location>
        <begin position="529"/>
        <end position="548"/>
    </location>
</feature>
<feature type="transmembrane region" description="Helical" evidence="9">
    <location>
        <begin position="440"/>
        <end position="460"/>
    </location>
</feature>
<reference evidence="11 12" key="1">
    <citation type="submission" date="2021-01" db="EMBL/GenBank/DDBJ databases">
        <title>Roseomonas sp. nov, a bacterium isolated from an oil production mixture in Yumen Oilfield.</title>
        <authorList>
            <person name="Wu D."/>
        </authorList>
    </citation>
    <scope>NUCLEOTIDE SEQUENCE [LARGE SCALE GENOMIC DNA]</scope>
    <source>
        <strain evidence="11 12">ROY-5-3</strain>
    </source>
</reference>
<keyword evidence="7" id="KW-0625">Polysaccharide transport</keyword>